<evidence type="ECO:0000313" key="15">
    <source>
        <dbReference type="EnsemblPlants" id="OGLUM11G16940.3"/>
    </source>
</evidence>
<dbReference type="FunFam" id="3.80.10.10:FF:000111">
    <property type="entry name" value="LRR receptor-like serine/threonine-protein kinase ERECTA"/>
    <property type="match status" value="1"/>
</dbReference>
<dbReference type="PRINTS" id="PR00019">
    <property type="entry name" value="LEURICHRPT"/>
</dbReference>
<dbReference type="InterPro" id="IPR001611">
    <property type="entry name" value="Leu-rich_rpt"/>
</dbReference>
<keyword evidence="6" id="KW-0732">Signal</keyword>
<feature type="compositionally biased region" description="Polar residues" evidence="13">
    <location>
        <begin position="352"/>
        <end position="362"/>
    </location>
</feature>
<proteinExistence type="inferred from homology"/>
<protein>
    <recommendedName>
        <fullName evidence="17">Leucine-rich repeat-containing N-terminal plant-type domain-containing protein</fullName>
    </recommendedName>
</protein>
<evidence type="ECO:0000256" key="8">
    <source>
        <dbReference type="ARBA" id="ARBA00022741"/>
    </source>
</evidence>
<evidence type="ECO:0000256" key="2">
    <source>
        <dbReference type="ARBA" id="ARBA00009592"/>
    </source>
</evidence>
<evidence type="ECO:0000256" key="12">
    <source>
        <dbReference type="ARBA" id="ARBA00023180"/>
    </source>
</evidence>
<keyword evidence="11 14" id="KW-0472">Membrane</keyword>
<dbReference type="EnsemblPlants" id="OGLUM11G16940.3">
    <property type="protein sequence ID" value="OGLUM11G16940.3"/>
    <property type="gene ID" value="OGLUM11G16940"/>
</dbReference>
<evidence type="ECO:0000256" key="4">
    <source>
        <dbReference type="ARBA" id="ARBA00022626"/>
    </source>
</evidence>
<keyword evidence="10 14" id="KW-1133">Transmembrane helix</keyword>
<dbReference type="Gramene" id="OGLUM11G16940.3">
    <property type="protein sequence ID" value="OGLUM11G16940.3"/>
    <property type="gene ID" value="OGLUM11G16940"/>
</dbReference>
<dbReference type="Gene3D" id="3.80.10.10">
    <property type="entry name" value="Ribonuclease Inhibitor"/>
    <property type="match status" value="1"/>
</dbReference>
<dbReference type="SUPFAM" id="SSF52058">
    <property type="entry name" value="L domain-like"/>
    <property type="match status" value="1"/>
</dbReference>
<dbReference type="InterPro" id="IPR046956">
    <property type="entry name" value="RLP23-like"/>
</dbReference>
<evidence type="ECO:0000256" key="1">
    <source>
        <dbReference type="ARBA" id="ARBA00004479"/>
    </source>
</evidence>
<keyword evidence="5 14" id="KW-0812">Transmembrane</keyword>
<name>A0A0E0BKE2_9ORYZ</name>
<dbReference type="PROSITE" id="PS51450">
    <property type="entry name" value="LRR"/>
    <property type="match status" value="1"/>
</dbReference>
<accession>A0A0E0BKE2</accession>
<dbReference type="Gene3D" id="1.10.510.10">
    <property type="entry name" value="Transferase(Phosphotransferase) domain 1"/>
    <property type="match status" value="1"/>
</dbReference>
<evidence type="ECO:0000256" key="14">
    <source>
        <dbReference type="SAM" id="Phobius"/>
    </source>
</evidence>
<keyword evidence="8" id="KW-0547">Nucleotide-binding</keyword>
<dbReference type="GO" id="GO:0005524">
    <property type="term" value="F:ATP binding"/>
    <property type="evidence" value="ECO:0007669"/>
    <property type="project" value="UniProtKB-KW"/>
</dbReference>
<comment type="similarity">
    <text evidence="2">Belongs to the RLP family.</text>
</comment>
<feature type="compositionally biased region" description="Basic residues" evidence="13">
    <location>
        <begin position="302"/>
        <end position="312"/>
    </location>
</feature>
<feature type="transmembrane region" description="Helical" evidence="14">
    <location>
        <begin position="181"/>
        <end position="204"/>
    </location>
</feature>
<dbReference type="Pfam" id="PF00560">
    <property type="entry name" value="LRR_1"/>
    <property type="match status" value="3"/>
</dbReference>
<evidence type="ECO:0000256" key="3">
    <source>
        <dbReference type="ARBA" id="ARBA00022614"/>
    </source>
</evidence>
<evidence type="ECO:0000256" key="9">
    <source>
        <dbReference type="ARBA" id="ARBA00022840"/>
    </source>
</evidence>
<dbReference type="AlphaFoldDB" id="A0A0E0BKE2"/>
<keyword evidence="4" id="KW-1070">Brassinosteroid signaling pathway</keyword>
<evidence type="ECO:0000256" key="11">
    <source>
        <dbReference type="ARBA" id="ARBA00023136"/>
    </source>
</evidence>
<dbReference type="PANTHER" id="PTHR48063">
    <property type="entry name" value="LRR RECEPTOR-LIKE KINASE"/>
    <property type="match status" value="1"/>
</dbReference>
<evidence type="ECO:0000256" key="10">
    <source>
        <dbReference type="ARBA" id="ARBA00022989"/>
    </source>
</evidence>
<dbReference type="GO" id="GO:0016020">
    <property type="term" value="C:membrane"/>
    <property type="evidence" value="ECO:0007669"/>
    <property type="project" value="UniProtKB-SubCell"/>
</dbReference>
<feature type="region of interest" description="Disordered" evidence="13">
    <location>
        <begin position="299"/>
        <end position="383"/>
    </location>
</feature>
<dbReference type="PANTHER" id="PTHR48063:SF90">
    <property type="entry name" value="OS11G0565920 PROTEIN"/>
    <property type="match status" value="1"/>
</dbReference>
<dbReference type="HOGENOM" id="CLU_048351_0_0_1"/>
<keyword evidence="7" id="KW-0677">Repeat</keyword>
<keyword evidence="16" id="KW-1185">Reference proteome</keyword>
<reference evidence="15" key="1">
    <citation type="submission" date="2015-04" db="UniProtKB">
        <authorList>
            <consortium name="EnsemblPlants"/>
        </authorList>
    </citation>
    <scope>IDENTIFICATION</scope>
</reference>
<dbReference type="InterPro" id="IPR032675">
    <property type="entry name" value="LRR_dom_sf"/>
</dbReference>
<reference evidence="15" key="2">
    <citation type="submission" date="2018-05" db="EMBL/GenBank/DDBJ databases">
        <title>OgluRS3 (Oryza glumaepatula Reference Sequence Version 3).</title>
        <authorList>
            <person name="Zhang J."/>
            <person name="Kudrna D."/>
            <person name="Lee S."/>
            <person name="Talag J."/>
            <person name="Welchert J."/>
            <person name="Wing R.A."/>
        </authorList>
    </citation>
    <scope>NUCLEOTIDE SEQUENCE [LARGE SCALE GENOMIC DNA]</scope>
</reference>
<keyword evidence="12" id="KW-0325">Glycoprotein</keyword>
<keyword evidence="3" id="KW-0433">Leucine-rich repeat</keyword>
<evidence type="ECO:0000313" key="16">
    <source>
        <dbReference type="Proteomes" id="UP000026961"/>
    </source>
</evidence>
<evidence type="ECO:0000256" key="6">
    <source>
        <dbReference type="ARBA" id="ARBA00022729"/>
    </source>
</evidence>
<evidence type="ECO:0000256" key="13">
    <source>
        <dbReference type="SAM" id="MobiDB-lite"/>
    </source>
</evidence>
<evidence type="ECO:0000256" key="7">
    <source>
        <dbReference type="ARBA" id="ARBA00022737"/>
    </source>
</evidence>
<evidence type="ECO:0000256" key="5">
    <source>
        <dbReference type="ARBA" id="ARBA00022692"/>
    </source>
</evidence>
<keyword evidence="9" id="KW-0067">ATP-binding</keyword>
<dbReference type="Proteomes" id="UP000026961">
    <property type="component" value="Chromosome 11"/>
</dbReference>
<organism evidence="15">
    <name type="scientific">Oryza glumipatula</name>
    <dbReference type="NCBI Taxonomy" id="40148"/>
    <lineage>
        <taxon>Eukaryota</taxon>
        <taxon>Viridiplantae</taxon>
        <taxon>Streptophyta</taxon>
        <taxon>Embryophyta</taxon>
        <taxon>Tracheophyta</taxon>
        <taxon>Spermatophyta</taxon>
        <taxon>Magnoliopsida</taxon>
        <taxon>Liliopsida</taxon>
        <taxon>Poales</taxon>
        <taxon>Poaceae</taxon>
        <taxon>BOP clade</taxon>
        <taxon>Oryzoideae</taxon>
        <taxon>Oryzeae</taxon>
        <taxon>Oryzinae</taxon>
        <taxon>Oryza</taxon>
    </lineage>
</organism>
<evidence type="ECO:0008006" key="17">
    <source>
        <dbReference type="Google" id="ProtNLM"/>
    </source>
</evidence>
<feature type="compositionally biased region" description="Low complexity" evidence="13">
    <location>
        <begin position="342"/>
        <end position="351"/>
    </location>
</feature>
<comment type="subcellular location">
    <subcellularLocation>
        <location evidence="1">Membrane</location>
        <topology evidence="1">Single-pass type I membrane protein</topology>
    </subcellularLocation>
</comment>
<sequence>MKREDGYNGSGSVPEDGYSSLSVATKRQELYYGPALLDMVSIDLSSNCLIGGIPEQIASLAALKNLNLSRNNLNGKIPYKIGSLQSLESLDLSRNNLSGEIPSTLSNLSYLSDLDLSYNNLSGTIPSGSQLGTLYMEHPDMYNGNNGLCGPPLRRNCSGDIEPRQHGYGDDNKAGHVPEPMFFYLGLVSGFIAGLWVVFCIILFKKTWRIAYFRIFDKVENGVAASRCIADGGGRRIKQQAAAAYAGRARDGAECEAVSRRPCASMLGTGPRAGLCISPRAADEIAATGAGVGAVQCAERQAHRRRMRRRRWPPSGMERGARRPEALAAGISKGDGQRGRNLSHLSSSSRSAQEQGGKTGSSAAAHVAIQAHRKSSRERQPNTNYGILVLETVTGKRPSDSKFTQGLSLCESVSLGLHGKVMDIVDNKLCLGIDQHDPETTDDFSSKQKIDCLISLLKLGLSCSQEMPSSRLSTGDIIKELHAIKESLLLEIEDTEK</sequence>
<dbReference type="GO" id="GO:0009742">
    <property type="term" value="P:brassinosteroid mediated signaling pathway"/>
    <property type="evidence" value="ECO:0007669"/>
    <property type="project" value="UniProtKB-KW"/>
</dbReference>